<organism evidence="7 8">
    <name type="scientific">Cyprinus carpio carpio</name>
    <dbReference type="NCBI Taxonomy" id="630221"/>
    <lineage>
        <taxon>Eukaryota</taxon>
        <taxon>Metazoa</taxon>
        <taxon>Chordata</taxon>
        <taxon>Craniata</taxon>
        <taxon>Vertebrata</taxon>
        <taxon>Euteleostomi</taxon>
        <taxon>Actinopterygii</taxon>
        <taxon>Neopterygii</taxon>
        <taxon>Teleostei</taxon>
        <taxon>Ostariophysi</taxon>
        <taxon>Cypriniformes</taxon>
        <taxon>Cyprinidae</taxon>
        <taxon>Cyprininae</taxon>
        <taxon>Cyprinus</taxon>
    </lineage>
</organism>
<feature type="domain" description="PNPLA" evidence="6">
    <location>
        <begin position="10"/>
        <end position="179"/>
    </location>
</feature>
<feature type="compositionally biased region" description="Acidic residues" evidence="5">
    <location>
        <begin position="271"/>
        <end position="284"/>
    </location>
</feature>
<dbReference type="GeneTree" id="ENSGT00940000160155"/>
<dbReference type="SUPFAM" id="SSF52151">
    <property type="entry name" value="FabD/lysophospholipase-like"/>
    <property type="match status" value="1"/>
</dbReference>
<keyword evidence="8" id="KW-1185">Reference proteome</keyword>
<dbReference type="GO" id="GO:0005737">
    <property type="term" value="C:cytoplasm"/>
    <property type="evidence" value="ECO:0007669"/>
    <property type="project" value="TreeGrafter"/>
</dbReference>
<reference evidence="7" key="2">
    <citation type="submission" date="2025-09" db="UniProtKB">
        <authorList>
            <consortium name="Ensembl"/>
        </authorList>
    </citation>
    <scope>IDENTIFICATION</scope>
</reference>
<dbReference type="InterPro" id="IPR002641">
    <property type="entry name" value="PNPLA_dom"/>
</dbReference>
<dbReference type="Pfam" id="PF01734">
    <property type="entry name" value="Patatin"/>
    <property type="match status" value="1"/>
</dbReference>
<evidence type="ECO:0000313" key="7">
    <source>
        <dbReference type="Ensembl" id="ENSCCRP00000149109.1"/>
    </source>
</evidence>
<dbReference type="CDD" id="cd07220">
    <property type="entry name" value="Pat_PNPLA2"/>
    <property type="match status" value="1"/>
</dbReference>
<dbReference type="Ensembl" id="ENSCCRT00000107813.1">
    <property type="protein sequence ID" value="ENSCCRP00000149109.1"/>
    <property type="gene ID" value="ENSCCRG00000060147.1"/>
</dbReference>
<dbReference type="PROSITE" id="PS51635">
    <property type="entry name" value="PNPLA"/>
    <property type="match status" value="1"/>
</dbReference>
<feature type="active site" description="Proton acceptor" evidence="4">
    <location>
        <position position="166"/>
    </location>
</feature>
<dbReference type="Gene3D" id="3.40.1090.10">
    <property type="entry name" value="Cytosolic phospholipase A2 catalytic domain"/>
    <property type="match status" value="1"/>
</dbReference>
<feature type="short sequence motif" description="DGA/G" evidence="4">
    <location>
        <begin position="166"/>
        <end position="168"/>
    </location>
</feature>
<dbReference type="GO" id="GO:0055088">
    <property type="term" value="P:lipid homeostasis"/>
    <property type="evidence" value="ECO:0007669"/>
    <property type="project" value="TreeGrafter"/>
</dbReference>
<evidence type="ECO:0000256" key="2">
    <source>
        <dbReference type="ARBA" id="ARBA00022801"/>
    </source>
</evidence>
<feature type="active site" description="Nucleophile" evidence="4">
    <location>
        <position position="47"/>
    </location>
</feature>
<dbReference type="Proteomes" id="UP001108240">
    <property type="component" value="Unplaced"/>
</dbReference>
<dbReference type="InterPro" id="IPR033903">
    <property type="entry name" value="PNPLA2"/>
</dbReference>
<evidence type="ECO:0000256" key="1">
    <source>
        <dbReference type="ARBA" id="ARBA00013279"/>
    </source>
</evidence>
<dbReference type="GO" id="GO:0010898">
    <property type="term" value="P:positive regulation of triglyceride catabolic process"/>
    <property type="evidence" value="ECO:0007669"/>
    <property type="project" value="InterPro"/>
</dbReference>
<dbReference type="FunFam" id="3.40.1090.10:FF:000003">
    <property type="entry name" value="Patatin-like phospholipase domain-containing protein 2"/>
    <property type="match status" value="1"/>
</dbReference>
<accession>A0A9J8AV25</accession>
<evidence type="ECO:0000256" key="3">
    <source>
        <dbReference type="ARBA" id="ARBA00023098"/>
    </source>
</evidence>
<sequence length="490" mass="53786">MFPLDSPWNISFAGCGFLGIYHIGVASCLREHAPFLVENARHIYGASAGALTASALVSGACLGEAGAGIIDVAKEARKRFLGPMHPSFNLVKIMRTILLRVLPPDGYSRATGRLGISLTRVTDGENVLMTHFNSNEELVQACVCSTYIPVYCGLIPPTLQGVRYVDGGISDNLPQYELKNTITVSPFSGESDICPRDISSTNIHELRFTNTSIQFTLANLYRVSRALFPPDPLVMKNMCKQGYRDALHFLKKNGLLQYGGPHRMLAVADGGAEEESDGEDDDRETQDRSSIEEHIFEHLPPRVHEALVEACRERRSLVQSLSNMLPVRMASAILLPYTLPLESALSLSVRLLEWLPDIQEDVSWMKEQTVKLLQSVLSHAGRSVSQQVSARFSYQPELKHSQSVPASFSAARLLPGWVCGGSSTVLDAMLRLDQYQRQLLPGLFCVNLDLRGSFSTSSAHPSDSSSLSHQDTMEGLTMRPVSALNTSLLP</sequence>
<evidence type="ECO:0000259" key="6">
    <source>
        <dbReference type="PROSITE" id="PS51635"/>
    </source>
</evidence>
<evidence type="ECO:0000313" key="8">
    <source>
        <dbReference type="Proteomes" id="UP001108240"/>
    </source>
</evidence>
<dbReference type="GO" id="GO:0005811">
    <property type="term" value="C:lipid droplet"/>
    <property type="evidence" value="ECO:0007669"/>
    <property type="project" value="TreeGrafter"/>
</dbReference>
<dbReference type="PANTHER" id="PTHR12406">
    <property type="entry name" value="CALCIUM-INDEPENDENT PHOSPHOLIPASE A2 IPLA2 -RELATED"/>
    <property type="match status" value="1"/>
</dbReference>
<keyword evidence="2 4" id="KW-0378">Hydrolase</keyword>
<dbReference type="InterPro" id="IPR033562">
    <property type="entry name" value="PLPL"/>
</dbReference>
<protein>
    <recommendedName>
        <fullName evidence="1">triacylglycerol lipase</fullName>
        <ecNumber evidence="1">3.1.1.3</ecNumber>
    </recommendedName>
</protein>
<proteinExistence type="predicted"/>
<dbReference type="EC" id="3.1.1.3" evidence="1"/>
<name>A0A9J8AV25_CYPCA</name>
<feature type="short sequence motif" description="GXGXXG" evidence="4">
    <location>
        <begin position="14"/>
        <end position="19"/>
    </location>
</feature>
<keyword evidence="4" id="KW-0442">Lipid degradation</keyword>
<dbReference type="InterPro" id="IPR016035">
    <property type="entry name" value="Acyl_Trfase/lysoPLipase"/>
</dbReference>
<dbReference type="GO" id="GO:0004806">
    <property type="term" value="F:triacylglycerol lipase activity"/>
    <property type="evidence" value="ECO:0007669"/>
    <property type="project" value="UniProtKB-EC"/>
</dbReference>
<dbReference type="GO" id="GO:0019433">
    <property type="term" value="P:triglyceride catabolic process"/>
    <property type="evidence" value="ECO:0007669"/>
    <property type="project" value="TreeGrafter"/>
</dbReference>
<keyword evidence="3 4" id="KW-0443">Lipid metabolism</keyword>
<feature type="short sequence motif" description="GXSXG" evidence="4">
    <location>
        <begin position="45"/>
        <end position="49"/>
    </location>
</feature>
<evidence type="ECO:0000256" key="4">
    <source>
        <dbReference type="PROSITE-ProRule" id="PRU01161"/>
    </source>
</evidence>
<dbReference type="GO" id="GO:0016020">
    <property type="term" value="C:membrane"/>
    <property type="evidence" value="ECO:0007669"/>
    <property type="project" value="TreeGrafter"/>
</dbReference>
<feature type="region of interest" description="Disordered" evidence="5">
    <location>
        <begin position="269"/>
        <end position="289"/>
    </location>
</feature>
<dbReference type="AlphaFoldDB" id="A0A9J8AV25"/>
<feature type="region of interest" description="Disordered" evidence="5">
    <location>
        <begin position="456"/>
        <end position="476"/>
    </location>
</feature>
<evidence type="ECO:0000256" key="5">
    <source>
        <dbReference type="SAM" id="MobiDB-lite"/>
    </source>
</evidence>
<reference evidence="7" key="1">
    <citation type="submission" date="2025-08" db="UniProtKB">
        <authorList>
            <consortium name="Ensembl"/>
        </authorList>
    </citation>
    <scope>IDENTIFICATION</scope>
</reference>
<dbReference type="PANTHER" id="PTHR12406:SF29">
    <property type="entry name" value="PATATIN-LIKE PHOSPHOLIPASE DOMAIN-CONTAINING PROTEIN 2"/>
    <property type="match status" value="1"/>
</dbReference>
<feature type="compositionally biased region" description="Low complexity" evidence="5">
    <location>
        <begin position="456"/>
        <end position="468"/>
    </location>
</feature>